<keyword evidence="3" id="KW-1185">Reference proteome</keyword>
<evidence type="ECO:0000313" key="3">
    <source>
        <dbReference type="Proteomes" id="UP000257109"/>
    </source>
</evidence>
<organism evidence="2 3">
    <name type="scientific">Mucuna pruriens</name>
    <name type="common">Velvet bean</name>
    <name type="synonym">Dolichos pruriens</name>
    <dbReference type="NCBI Taxonomy" id="157652"/>
    <lineage>
        <taxon>Eukaryota</taxon>
        <taxon>Viridiplantae</taxon>
        <taxon>Streptophyta</taxon>
        <taxon>Embryophyta</taxon>
        <taxon>Tracheophyta</taxon>
        <taxon>Spermatophyta</taxon>
        <taxon>Magnoliopsida</taxon>
        <taxon>eudicotyledons</taxon>
        <taxon>Gunneridae</taxon>
        <taxon>Pentapetalae</taxon>
        <taxon>rosids</taxon>
        <taxon>fabids</taxon>
        <taxon>Fabales</taxon>
        <taxon>Fabaceae</taxon>
        <taxon>Papilionoideae</taxon>
        <taxon>50 kb inversion clade</taxon>
        <taxon>NPAAA clade</taxon>
        <taxon>indigoferoid/millettioid clade</taxon>
        <taxon>Phaseoleae</taxon>
        <taxon>Mucuna</taxon>
    </lineage>
</organism>
<gene>
    <name evidence="2" type="ORF">CR513_52208</name>
</gene>
<evidence type="ECO:0000256" key="1">
    <source>
        <dbReference type="SAM" id="Phobius"/>
    </source>
</evidence>
<feature type="non-terminal residue" evidence="2">
    <location>
        <position position="1"/>
    </location>
</feature>
<dbReference type="Proteomes" id="UP000257109">
    <property type="component" value="Unassembled WGS sequence"/>
</dbReference>
<accession>A0A371ERU1</accession>
<reference evidence="2" key="1">
    <citation type="submission" date="2018-05" db="EMBL/GenBank/DDBJ databases">
        <title>Draft genome of Mucuna pruriens seed.</title>
        <authorList>
            <person name="Nnadi N.E."/>
            <person name="Vos R."/>
            <person name="Hasami M.H."/>
            <person name="Devisetty U.K."/>
            <person name="Aguiy J.C."/>
        </authorList>
    </citation>
    <scope>NUCLEOTIDE SEQUENCE [LARGE SCALE GENOMIC DNA]</scope>
    <source>
        <strain evidence="2">JCA_2017</strain>
    </source>
</reference>
<comment type="caution">
    <text evidence="2">The sequence shown here is derived from an EMBL/GenBank/DDBJ whole genome shotgun (WGS) entry which is preliminary data.</text>
</comment>
<keyword evidence="1" id="KW-0472">Membrane</keyword>
<sequence length="109" mass="12445">MFTVIIVLPFTLLEILLFMRGLNILKLIAMFETTNQLTNVFTKPLIPHIFQTNLSNLDLIHIHVLTCGGLSQYKQSHINPTNSSVSTIYNDVLKNFNTSKYGRHLKQLS</sequence>
<proteinExistence type="predicted"/>
<keyword evidence="1" id="KW-1133">Transmembrane helix</keyword>
<feature type="transmembrane region" description="Helical" evidence="1">
    <location>
        <begin position="6"/>
        <end position="25"/>
    </location>
</feature>
<evidence type="ECO:0000313" key="2">
    <source>
        <dbReference type="EMBL" id="RDX68763.1"/>
    </source>
</evidence>
<name>A0A371ERU1_MUCPR</name>
<keyword evidence="1" id="KW-0812">Transmembrane</keyword>
<dbReference type="EMBL" id="QJKJ01012406">
    <property type="protein sequence ID" value="RDX68763.1"/>
    <property type="molecule type" value="Genomic_DNA"/>
</dbReference>
<dbReference type="AlphaFoldDB" id="A0A371ERU1"/>
<protein>
    <submittedName>
        <fullName evidence="2">Uncharacterized protein</fullName>
    </submittedName>
</protein>